<dbReference type="PROSITE" id="PS00167">
    <property type="entry name" value="TRP_SYNTHASE_ALPHA"/>
    <property type="match status" value="1"/>
</dbReference>
<evidence type="ECO:0000256" key="9">
    <source>
        <dbReference type="ARBA" id="ARBA00023141"/>
    </source>
</evidence>
<keyword evidence="10 12" id="KW-0456">Lyase</keyword>
<comment type="function">
    <text evidence="1 12">The alpha subunit is responsible for the aldol cleavage of indoleglycerol phosphate to indole and glyceraldehyde 3-phosphate.</text>
</comment>
<dbReference type="NCBIfam" id="TIGR00262">
    <property type="entry name" value="trpA"/>
    <property type="match status" value="1"/>
</dbReference>
<dbReference type="InterPro" id="IPR013785">
    <property type="entry name" value="Aldolase_TIM"/>
</dbReference>
<evidence type="ECO:0000256" key="10">
    <source>
        <dbReference type="ARBA" id="ARBA00023239"/>
    </source>
</evidence>
<accession>A0A1C9C8S6</accession>
<dbReference type="GO" id="GO:0009507">
    <property type="term" value="C:chloroplast"/>
    <property type="evidence" value="ECO:0007669"/>
    <property type="project" value="UniProtKB-SubCell"/>
</dbReference>
<protein>
    <recommendedName>
        <fullName evidence="12">Tryptophan synthase alpha chain</fullName>
        <ecNumber evidence="12">4.2.1.20</ecNumber>
    </recommendedName>
</protein>
<dbReference type="GO" id="GO:0004834">
    <property type="term" value="F:tryptophan synthase activity"/>
    <property type="evidence" value="ECO:0007669"/>
    <property type="project" value="UniProtKB-UniRule"/>
</dbReference>
<dbReference type="RefSeq" id="YP_009295837.1">
    <property type="nucleotide sequence ID" value="NC_031168.1"/>
</dbReference>
<comment type="similarity">
    <text evidence="12 13">Belongs to the TrpA family.</text>
</comment>
<dbReference type="InterPro" id="IPR002028">
    <property type="entry name" value="Trp_synthase_suA"/>
</dbReference>
<evidence type="ECO:0000256" key="8">
    <source>
        <dbReference type="ARBA" id="ARBA00022822"/>
    </source>
</evidence>
<dbReference type="AlphaFoldDB" id="A0A1C9C8S6"/>
<reference evidence="14" key="1">
    <citation type="journal article" date="2016" name="BMC Biol.">
        <title>Parallel evolution of highly conserved plastid genome architecture in red seaweeds and seed plants.</title>
        <authorList>
            <person name="Lee J."/>
            <person name="Cho C.H."/>
            <person name="Park S.I."/>
            <person name="Choi J.W."/>
            <person name="Song H.S."/>
            <person name="West J.A."/>
            <person name="Bhattacharya D."/>
            <person name="Yoon H.S."/>
        </authorList>
    </citation>
    <scope>NUCLEOTIDE SEQUENCE</scope>
</reference>
<evidence type="ECO:0000256" key="3">
    <source>
        <dbReference type="ARBA" id="ARBA00004733"/>
    </source>
</evidence>
<evidence type="ECO:0000256" key="6">
    <source>
        <dbReference type="ARBA" id="ARBA00022605"/>
    </source>
</evidence>
<evidence type="ECO:0000256" key="11">
    <source>
        <dbReference type="ARBA" id="ARBA00049047"/>
    </source>
</evidence>
<organism evidence="14">
    <name type="scientific">Schimmelmannia schousboei</name>
    <dbReference type="NCBI Taxonomy" id="173468"/>
    <lineage>
        <taxon>Eukaryota</taxon>
        <taxon>Rhodophyta</taxon>
        <taxon>Florideophyceae</taxon>
        <taxon>Rhodymeniophycidae</taxon>
        <taxon>Acrosymphytales</taxon>
        <taxon>Schimmelmanniaceae</taxon>
        <taxon>Schimmelmannia</taxon>
    </lineage>
</organism>
<dbReference type="InterPro" id="IPR011060">
    <property type="entry name" value="RibuloseP-bd_barrel"/>
</dbReference>
<comment type="subcellular location">
    <subcellularLocation>
        <location evidence="2">Plastid</location>
        <location evidence="2">Chloroplast</location>
    </subcellularLocation>
</comment>
<dbReference type="EMBL" id="KX284711">
    <property type="protein sequence ID" value="AOM64772.1"/>
    <property type="molecule type" value="Genomic_DNA"/>
</dbReference>
<feature type="active site" description="Proton acceptor" evidence="12">
    <location>
        <position position="48"/>
    </location>
</feature>
<keyword evidence="5" id="KW-0150">Chloroplast</keyword>
<dbReference type="Gene3D" id="3.20.20.70">
    <property type="entry name" value="Aldolase class I"/>
    <property type="match status" value="1"/>
</dbReference>
<dbReference type="HAMAP" id="MF_00131">
    <property type="entry name" value="Trp_synth_alpha"/>
    <property type="match status" value="1"/>
</dbReference>
<evidence type="ECO:0000256" key="5">
    <source>
        <dbReference type="ARBA" id="ARBA00022528"/>
    </source>
</evidence>
<evidence type="ECO:0000256" key="4">
    <source>
        <dbReference type="ARBA" id="ARBA00011270"/>
    </source>
</evidence>
<sequence>MMNIISEILRSKRSNCALIPFITAGYPNIDITIKALNVLDQQGADVIELGIPYSDALADGPVIQESSKIALQQGVYIDQVLDILSTVSSQLGAPIVIFTYYNPILVRGLSKFILDISNAGAKGLIIPDLPLEETDYVIELCSQYDIELILFIAPTSSVERISAILSKSPGCIYLVSSTGVTGTRQQLDSKINELVDHIKSKTNKVIMLGFGISNTDQVSKISKWNIDGIVIGSAFIKTIGNKSHVDALNSLRNFCNEIKQAINT</sequence>
<keyword evidence="9 12" id="KW-0057">Aromatic amino acid biosynthesis</keyword>
<name>A0A1C9C8S6_9FLOR</name>
<comment type="pathway">
    <text evidence="3 12">Amino-acid biosynthesis; L-tryptophan biosynthesis; L-tryptophan from chorismate: step 5/5.</text>
</comment>
<dbReference type="UniPathway" id="UPA00035">
    <property type="reaction ID" value="UER00044"/>
</dbReference>
<evidence type="ECO:0000313" key="14">
    <source>
        <dbReference type="EMBL" id="AOM64772.1"/>
    </source>
</evidence>
<dbReference type="GO" id="GO:0005829">
    <property type="term" value="C:cytosol"/>
    <property type="evidence" value="ECO:0007669"/>
    <property type="project" value="TreeGrafter"/>
</dbReference>
<feature type="active site" description="Proton acceptor" evidence="12">
    <location>
        <position position="59"/>
    </location>
</feature>
<keyword evidence="6 12" id="KW-0028">Amino-acid biosynthesis</keyword>
<comment type="subunit">
    <text evidence="4 12">Tetramer of two alpha and two beta chains.</text>
</comment>
<dbReference type="Pfam" id="PF00290">
    <property type="entry name" value="Trp_syntA"/>
    <property type="match status" value="1"/>
</dbReference>
<evidence type="ECO:0000256" key="13">
    <source>
        <dbReference type="RuleBase" id="RU003662"/>
    </source>
</evidence>
<gene>
    <name evidence="12 14" type="primary">trpA</name>
    <name evidence="14" type="ORF">Schim_091</name>
</gene>
<dbReference type="GeneID" id="29071345"/>
<keyword evidence="8 12" id="KW-0822">Tryptophan biosynthesis</keyword>
<dbReference type="FunFam" id="3.20.20.70:FF:000037">
    <property type="entry name" value="Tryptophan synthase alpha chain"/>
    <property type="match status" value="1"/>
</dbReference>
<evidence type="ECO:0000256" key="7">
    <source>
        <dbReference type="ARBA" id="ARBA00022640"/>
    </source>
</evidence>
<evidence type="ECO:0000256" key="12">
    <source>
        <dbReference type="HAMAP-Rule" id="MF_00131"/>
    </source>
</evidence>
<dbReference type="EC" id="4.2.1.20" evidence="12"/>
<geneLocation type="plastid" evidence="14"/>
<evidence type="ECO:0000256" key="2">
    <source>
        <dbReference type="ARBA" id="ARBA00004229"/>
    </source>
</evidence>
<evidence type="ECO:0000256" key="1">
    <source>
        <dbReference type="ARBA" id="ARBA00003365"/>
    </source>
</evidence>
<proteinExistence type="inferred from homology"/>
<dbReference type="SUPFAM" id="SSF51366">
    <property type="entry name" value="Ribulose-phoshate binding barrel"/>
    <property type="match status" value="1"/>
</dbReference>
<dbReference type="PANTHER" id="PTHR43406:SF1">
    <property type="entry name" value="TRYPTOPHAN SYNTHASE ALPHA CHAIN, CHLOROPLASTIC"/>
    <property type="match status" value="1"/>
</dbReference>
<dbReference type="PANTHER" id="PTHR43406">
    <property type="entry name" value="TRYPTOPHAN SYNTHASE, ALPHA CHAIN"/>
    <property type="match status" value="1"/>
</dbReference>
<comment type="catalytic activity">
    <reaction evidence="11 12">
        <text>(1S,2R)-1-C-(indol-3-yl)glycerol 3-phosphate + L-serine = D-glyceraldehyde 3-phosphate + L-tryptophan + H2O</text>
        <dbReference type="Rhea" id="RHEA:10532"/>
        <dbReference type="ChEBI" id="CHEBI:15377"/>
        <dbReference type="ChEBI" id="CHEBI:33384"/>
        <dbReference type="ChEBI" id="CHEBI:57912"/>
        <dbReference type="ChEBI" id="CHEBI:58866"/>
        <dbReference type="ChEBI" id="CHEBI:59776"/>
        <dbReference type="EC" id="4.2.1.20"/>
    </reaction>
</comment>
<dbReference type="InterPro" id="IPR018204">
    <property type="entry name" value="Trp_synthase_alpha_AS"/>
</dbReference>
<keyword evidence="7 14" id="KW-0934">Plastid</keyword>
<dbReference type="CDD" id="cd04724">
    <property type="entry name" value="Tryptophan_synthase_alpha"/>
    <property type="match status" value="1"/>
</dbReference>